<feature type="transmembrane region" description="Helical" evidence="6">
    <location>
        <begin position="237"/>
        <end position="254"/>
    </location>
</feature>
<organism evidence="8">
    <name type="scientific">Chryseobacterium sp. B5</name>
    <dbReference type="NCBI Taxonomy" id="2050562"/>
    <lineage>
        <taxon>Bacteria</taxon>
        <taxon>Pseudomonadati</taxon>
        <taxon>Bacteroidota</taxon>
        <taxon>Flavobacteriia</taxon>
        <taxon>Flavobacteriales</taxon>
        <taxon>Weeksellaceae</taxon>
        <taxon>Chryseobacterium group</taxon>
        <taxon>Chryseobacterium</taxon>
    </lineage>
</organism>
<evidence type="ECO:0000256" key="6">
    <source>
        <dbReference type="SAM" id="Phobius"/>
    </source>
</evidence>
<evidence type="ECO:0000256" key="2">
    <source>
        <dbReference type="ARBA" id="ARBA00022692"/>
    </source>
</evidence>
<dbReference type="Gene3D" id="1.20.1250.20">
    <property type="entry name" value="MFS general substrate transporter like domains"/>
    <property type="match status" value="1"/>
</dbReference>
<gene>
    <name evidence="8" type="ORF">CTI11_07835</name>
</gene>
<dbReference type="InterPro" id="IPR011701">
    <property type="entry name" value="MFS"/>
</dbReference>
<feature type="transmembrane region" description="Helical" evidence="6">
    <location>
        <begin position="293"/>
        <end position="317"/>
    </location>
</feature>
<dbReference type="SUPFAM" id="SSF103473">
    <property type="entry name" value="MFS general substrate transporter"/>
    <property type="match status" value="1"/>
</dbReference>
<evidence type="ECO:0000259" key="7">
    <source>
        <dbReference type="PROSITE" id="PS50850"/>
    </source>
</evidence>
<dbReference type="GO" id="GO:0005886">
    <property type="term" value="C:plasma membrane"/>
    <property type="evidence" value="ECO:0007669"/>
    <property type="project" value="TreeGrafter"/>
</dbReference>
<dbReference type="InterPro" id="IPR036259">
    <property type="entry name" value="MFS_trans_sf"/>
</dbReference>
<feature type="transmembrane region" description="Helical" evidence="6">
    <location>
        <begin position="260"/>
        <end position="281"/>
    </location>
</feature>
<keyword evidence="2 6" id="KW-0812">Transmembrane</keyword>
<evidence type="ECO:0000256" key="1">
    <source>
        <dbReference type="ARBA" id="ARBA00004141"/>
    </source>
</evidence>
<feature type="compositionally biased region" description="Basic residues" evidence="5">
    <location>
        <begin position="1"/>
        <end position="10"/>
    </location>
</feature>
<sequence length="484" mass="49372">MALRHGRRRPCNQEASMPHQDSLTLDDQVRPTTAESWSILSSPYRMTTIGIVSLVALIAFEALAVATAMPAVARALDGVPLYAVAFGVTLATSVVGMTVAGGWCDARGPAAPLWSGMACFVAGLLLAGFAPSMPVFLAGRLVQGLGAGGMSVALYVLVGRRYPEALRRRIFAAFATAWVVPALVGPALSGLVVEHLGWRWVFLGVPLLALPAGAMLRPALQGLGGHGHGHAGRCGGRGLWALGAATGICLLYVGGQRQSAGALGAVAVAAALSMVCTWKLLPAGTLRAGRGLPSVIALRGLVFAAFFGAEAFLPLVLAREHGLSAPMAGLVLSAGALGWCSASWYQGHSRNGWSRHRFLRVGTSAVLAGVLLTASVAWPAVPVWVAVVGWIVSGLGMGLLSASLSVLTLSMSAPGEQGANSSALQLCEAIAVAATLAIGGSLFAAFLETSAQAAYLANFGVAAGAAVLAAVIVGRTDTRQVFVG</sequence>
<feature type="transmembrane region" description="Helical" evidence="6">
    <location>
        <begin position="111"/>
        <end position="130"/>
    </location>
</feature>
<feature type="transmembrane region" description="Helical" evidence="6">
    <location>
        <begin position="136"/>
        <end position="158"/>
    </location>
</feature>
<comment type="caution">
    <text evidence="8">The sequence shown here is derived from an EMBL/GenBank/DDBJ whole genome shotgun (WGS) entry which is preliminary data.</text>
</comment>
<dbReference type="InterPro" id="IPR020846">
    <property type="entry name" value="MFS_dom"/>
</dbReference>
<feature type="transmembrane region" description="Helical" evidence="6">
    <location>
        <begin position="384"/>
        <end position="411"/>
    </location>
</feature>
<feature type="compositionally biased region" description="Polar residues" evidence="5">
    <location>
        <begin position="13"/>
        <end position="24"/>
    </location>
</feature>
<feature type="transmembrane region" description="Helical" evidence="6">
    <location>
        <begin position="79"/>
        <end position="104"/>
    </location>
</feature>
<accession>A0A2G7TBA4</accession>
<name>A0A2G7TBA4_9FLAO</name>
<dbReference type="GO" id="GO:0022857">
    <property type="term" value="F:transmembrane transporter activity"/>
    <property type="evidence" value="ECO:0007669"/>
    <property type="project" value="InterPro"/>
</dbReference>
<feature type="transmembrane region" description="Helical" evidence="6">
    <location>
        <begin position="357"/>
        <end position="378"/>
    </location>
</feature>
<dbReference type="Pfam" id="PF07690">
    <property type="entry name" value="MFS_1"/>
    <property type="match status" value="1"/>
</dbReference>
<dbReference type="AlphaFoldDB" id="A0A2G7TBA4"/>
<feature type="transmembrane region" description="Helical" evidence="6">
    <location>
        <begin position="170"/>
        <end position="192"/>
    </location>
</feature>
<evidence type="ECO:0000313" key="8">
    <source>
        <dbReference type="EMBL" id="PII36343.1"/>
    </source>
</evidence>
<feature type="region of interest" description="Disordered" evidence="5">
    <location>
        <begin position="1"/>
        <end position="24"/>
    </location>
</feature>
<keyword evidence="4 6" id="KW-0472">Membrane</keyword>
<feature type="transmembrane region" description="Helical" evidence="6">
    <location>
        <begin position="49"/>
        <end position="73"/>
    </location>
</feature>
<keyword evidence="3 6" id="KW-1133">Transmembrane helix</keyword>
<feature type="transmembrane region" description="Helical" evidence="6">
    <location>
        <begin position="323"/>
        <end position="345"/>
    </location>
</feature>
<dbReference type="PRINTS" id="PR01036">
    <property type="entry name" value="TCRTETB"/>
</dbReference>
<proteinExistence type="predicted"/>
<feature type="transmembrane region" description="Helical" evidence="6">
    <location>
        <begin position="423"/>
        <end position="447"/>
    </location>
</feature>
<dbReference type="PANTHER" id="PTHR23501:SF154">
    <property type="entry name" value="MULTIDRUG-EFFLUX TRANSPORTER RV1634-RELATED"/>
    <property type="match status" value="1"/>
</dbReference>
<reference evidence="8" key="1">
    <citation type="submission" date="2017-10" db="EMBL/GenBank/DDBJ databases">
        <title>Chryseobacterium sp. B5 is a hydrocarbonoclastic and plant growth promoting bacterium.</title>
        <authorList>
            <person name="Thijs S."/>
            <person name="Gkorezis P."/>
            <person name="Van Hamme J."/>
        </authorList>
    </citation>
    <scope>NUCLEOTIDE SEQUENCE</scope>
    <source>
        <strain evidence="8">B5</strain>
    </source>
</reference>
<dbReference type="Gene3D" id="1.20.1720.10">
    <property type="entry name" value="Multidrug resistance protein D"/>
    <property type="match status" value="1"/>
</dbReference>
<evidence type="ECO:0000256" key="4">
    <source>
        <dbReference type="ARBA" id="ARBA00023136"/>
    </source>
</evidence>
<feature type="transmembrane region" description="Helical" evidence="6">
    <location>
        <begin position="198"/>
        <end position="216"/>
    </location>
</feature>
<evidence type="ECO:0000256" key="5">
    <source>
        <dbReference type="SAM" id="MobiDB-lite"/>
    </source>
</evidence>
<dbReference type="PANTHER" id="PTHR23501">
    <property type="entry name" value="MAJOR FACILITATOR SUPERFAMILY"/>
    <property type="match status" value="1"/>
</dbReference>
<protein>
    <submittedName>
        <fullName evidence="8">MFS transporter</fullName>
    </submittedName>
</protein>
<feature type="domain" description="Major facilitator superfamily (MFS) profile" evidence="7">
    <location>
        <begin position="47"/>
        <end position="477"/>
    </location>
</feature>
<dbReference type="EMBL" id="PEKC01000020">
    <property type="protein sequence ID" value="PII36343.1"/>
    <property type="molecule type" value="Genomic_DNA"/>
</dbReference>
<evidence type="ECO:0000256" key="3">
    <source>
        <dbReference type="ARBA" id="ARBA00022989"/>
    </source>
</evidence>
<feature type="transmembrane region" description="Helical" evidence="6">
    <location>
        <begin position="453"/>
        <end position="473"/>
    </location>
</feature>
<dbReference type="PROSITE" id="PS50850">
    <property type="entry name" value="MFS"/>
    <property type="match status" value="1"/>
</dbReference>
<comment type="subcellular location">
    <subcellularLocation>
        <location evidence="1">Membrane</location>
        <topology evidence="1">Multi-pass membrane protein</topology>
    </subcellularLocation>
</comment>